<dbReference type="SUPFAM" id="SSF47473">
    <property type="entry name" value="EF-hand"/>
    <property type="match status" value="1"/>
</dbReference>
<dbReference type="InterPro" id="IPR002048">
    <property type="entry name" value="EF_hand_dom"/>
</dbReference>
<evidence type="ECO:0000256" key="1">
    <source>
        <dbReference type="ARBA" id="ARBA00022837"/>
    </source>
</evidence>
<dbReference type="PROSITE" id="PS00018">
    <property type="entry name" value="EF_HAND_1"/>
    <property type="match status" value="1"/>
</dbReference>
<dbReference type="GO" id="GO:0005509">
    <property type="term" value="F:calcium ion binding"/>
    <property type="evidence" value="ECO:0007669"/>
    <property type="project" value="InterPro"/>
</dbReference>
<dbReference type="PROSITE" id="PS50222">
    <property type="entry name" value="EF_HAND_2"/>
    <property type="match status" value="2"/>
</dbReference>
<sequence length="155" mass="17599">MIGSIRDAWVLIALCATLTGTPVLGSSIEKHKRKSFIPKGFDLHAAFHAYDKNNDGHLSHDEARVIYEDDMMTEDMITRELQAVWQVIDKDQDGYMSYDEFKRFFGKAVNGEDLLPALENLRNGQVPSARRLGGKRRAKATPKKNKKKTPTHQEL</sequence>
<evidence type="ECO:0000256" key="2">
    <source>
        <dbReference type="SAM" id="MobiDB-lite"/>
    </source>
</evidence>
<evidence type="ECO:0000256" key="3">
    <source>
        <dbReference type="SAM" id="SignalP"/>
    </source>
</evidence>
<organism evidence="5 6">
    <name type="scientific">Monosiga brevicollis</name>
    <name type="common">Choanoflagellate</name>
    <dbReference type="NCBI Taxonomy" id="81824"/>
    <lineage>
        <taxon>Eukaryota</taxon>
        <taxon>Choanoflagellata</taxon>
        <taxon>Craspedida</taxon>
        <taxon>Salpingoecidae</taxon>
        <taxon>Monosiga</taxon>
    </lineage>
</organism>
<dbReference type="SMART" id="SM00054">
    <property type="entry name" value="EFh"/>
    <property type="match status" value="2"/>
</dbReference>
<dbReference type="Gene3D" id="1.10.238.10">
    <property type="entry name" value="EF-hand"/>
    <property type="match status" value="1"/>
</dbReference>
<name>A9UUA6_MONBE</name>
<gene>
    <name evidence="5" type="ORF">MONBRDRAFT_6577</name>
</gene>
<dbReference type="InterPro" id="IPR011992">
    <property type="entry name" value="EF-hand-dom_pair"/>
</dbReference>
<reference evidence="5 6" key="1">
    <citation type="journal article" date="2008" name="Nature">
        <title>The genome of the choanoflagellate Monosiga brevicollis and the origin of metazoans.</title>
        <authorList>
            <consortium name="JGI Sequencing"/>
            <person name="King N."/>
            <person name="Westbrook M.J."/>
            <person name="Young S.L."/>
            <person name="Kuo A."/>
            <person name="Abedin M."/>
            <person name="Chapman J."/>
            <person name="Fairclough S."/>
            <person name="Hellsten U."/>
            <person name="Isogai Y."/>
            <person name="Letunic I."/>
            <person name="Marr M."/>
            <person name="Pincus D."/>
            <person name="Putnam N."/>
            <person name="Rokas A."/>
            <person name="Wright K.J."/>
            <person name="Zuzow R."/>
            <person name="Dirks W."/>
            <person name="Good M."/>
            <person name="Goodstein D."/>
            <person name="Lemons D."/>
            <person name="Li W."/>
            <person name="Lyons J.B."/>
            <person name="Morris A."/>
            <person name="Nichols S."/>
            <person name="Richter D.J."/>
            <person name="Salamov A."/>
            <person name="Bork P."/>
            <person name="Lim W.A."/>
            <person name="Manning G."/>
            <person name="Miller W.T."/>
            <person name="McGinnis W."/>
            <person name="Shapiro H."/>
            <person name="Tjian R."/>
            <person name="Grigoriev I.V."/>
            <person name="Rokhsar D."/>
        </authorList>
    </citation>
    <scope>NUCLEOTIDE SEQUENCE [LARGE SCALE GENOMIC DNA]</scope>
    <source>
        <strain evidence="6">MX1 / ATCC 50154</strain>
    </source>
</reference>
<evidence type="ECO:0000313" key="5">
    <source>
        <dbReference type="EMBL" id="EDQ91633.1"/>
    </source>
</evidence>
<feature type="domain" description="EF-hand" evidence="4">
    <location>
        <begin position="38"/>
        <end position="73"/>
    </location>
</feature>
<keyword evidence="3" id="KW-0732">Signal</keyword>
<evidence type="ECO:0000259" key="4">
    <source>
        <dbReference type="PROSITE" id="PS50222"/>
    </source>
</evidence>
<evidence type="ECO:0000313" key="6">
    <source>
        <dbReference type="Proteomes" id="UP000001357"/>
    </source>
</evidence>
<proteinExistence type="predicted"/>
<dbReference type="InterPro" id="IPR018247">
    <property type="entry name" value="EF_Hand_1_Ca_BS"/>
</dbReference>
<dbReference type="RefSeq" id="XP_001744055.1">
    <property type="nucleotide sequence ID" value="XM_001744003.1"/>
</dbReference>
<feature type="region of interest" description="Disordered" evidence="2">
    <location>
        <begin position="125"/>
        <end position="155"/>
    </location>
</feature>
<dbReference type="Proteomes" id="UP000001357">
    <property type="component" value="Unassembled WGS sequence"/>
</dbReference>
<protein>
    <recommendedName>
        <fullName evidence="4">EF-hand domain-containing protein</fullName>
    </recommendedName>
</protein>
<keyword evidence="1" id="KW-0106">Calcium</keyword>
<dbReference type="CDD" id="cd00051">
    <property type="entry name" value="EFh"/>
    <property type="match status" value="1"/>
</dbReference>
<accession>A9UUA6</accession>
<dbReference type="Pfam" id="PF13499">
    <property type="entry name" value="EF-hand_7"/>
    <property type="match status" value="1"/>
</dbReference>
<dbReference type="GeneID" id="5889289"/>
<feature type="signal peptide" evidence="3">
    <location>
        <begin position="1"/>
        <end position="25"/>
    </location>
</feature>
<dbReference type="EMBL" id="CH991545">
    <property type="protein sequence ID" value="EDQ91633.1"/>
    <property type="molecule type" value="Genomic_DNA"/>
</dbReference>
<feature type="compositionally biased region" description="Basic residues" evidence="2">
    <location>
        <begin position="132"/>
        <end position="155"/>
    </location>
</feature>
<feature type="chain" id="PRO_5002744718" description="EF-hand domain-containing protein" evidence="3">
    <location>
        <begin position="26"/>
        <end position="155"/>
    </location>
</feature>
<keyword evidence="6" id="KW-1185">Reference proteome</keyword>
<dbReference type="KEGG" id="mbr:MONBRDRAFT_6577"/>
<dbReference type="InParanoid" id="A9UUA6"/>
<dbReference type="AlphaFoldDB" id="A9UUA6"/>
<feature type="domain" description="EF-hand" evidence="4">
    <location>
        <begin position="76"/>
        <end position="111"/>
    </location>
</feature>